<dbReference type="EMBL" id="MDEH01000001">
    <property type="protein sequence ID" value="PPU74562.1"/>
    <property type="molecule type" value="Genomic_DNA"/>
</dbReference>
<dbReference type="Pfam" id="PF11992">
    <property type="entry name" value="TgpA_N"/>
    <property type="match status" value="1"/>
</dbReference>
<dbReference type="RefSeq" id="WP_104584514.1">
    <property type="nucleotide sequence ID" value="NZ_JAJGQH010000015.1"/>
</dbReference>
<feature type="transmembrane region" description="Helical" evidence="1">
    <location>
        <begin position="168"/>
        <end position="191"/>
    </location>
</feature>
<protein>
    <recommendedName>
        <fullName evidence="2">Transglutaminase-like domain-containing protein</fullName>
    </recommendedName>
</protein>
<reference evidence="3 4" key="1">
    <citation type="submission" date="2016-08" db="EMBL/GenBank/DDBJ databases">
        <authorList>
            <person name="Seilhamer J.J."/>
        </authorList>
    </citation>
    <scope>NUCLEOTIDE SEQUENCE [LARGE SCALE GENOMIC DNA]</scope>
    <source>
        <strain evidence="3 4">CFBP4644</strain>
    </source>
</reference>
<keyword evidence="1" id="KW-1133">Transmembrane helix</keyword>
<dbReference type="InterPro" id="IPR002931">
    <property type="entry name" value="Transglutaminase-like"/>
</dbReference>
<feature type="transmembrane region" description="Helical" evidence="1">
    <location>
        <begin position="55"/>
        <end position="73"/>
    </location>
</feature>
<feature type="transmembrane region" description="Helical" evidence="1">
    <location>
        <begin position="21"/>
        <end position="49"/>
    </location>
</feature>
<evidence type="ECO:0000259" key="2">
    <source>
        <dbReference type="SMART" id="SM00460"/>
    </source>
</evidence>
<dbReference type="InterPro" id="IPR052901">
    <property type="entry name" value="Bact_TGase-like"/>
</dbReference>
<organism evidence="3 4">
    <name type="scientific">Xanthomonas melonis</name>
    <dbReference type="NCBI Taxonomy" id="56456"/>
    <lineage>
        <taxon>Bacteria</taxon>
        <taxon>Pseudomonadati</taxon>
        <taxon>Pseudomonadota</taxon>
        <taxon>Gammaproteobacteria</taxon>
        <taxon>Lysobacterales</taxon>
        <taxon>Lysobacteraceae</taxon>
        <taxon>Xanthomonas</taxon>
    </lineage>
</organism>
<feature type="transmembrane region" description="Helical" evidence="1">
    <location>
        <begin position="128"/>
        <end position="147"/>
    </location>
</feature>
<proteinExistence type="predicted"/>
<feature type="domain" description="Transglutaminase-like" evidence="2">
    <location>
        <begin position="401"/>
        <end position="472"/>
    </location>
</feature>
<sequence length="650" mass="71753">MTEPAAPIALASRGWVLATSWLALAPLLLQLPGLLAATIAVAAVLVGVLSWRGTLMAPVRLLLVVAMLAAVYWQIGMRFGRDTGCAVLAAMLAIKASELRTLRDARSLLGFALFAPFAAFLLDQGPATMGLALLAVATALLSMQRLADEEHRTSTPALGLQLRGIGKLVAIGVPLALVTFWLLPRLGAPLWGVPERALSRPGLSDNMSPGEWIDLMADDNPALRVQFAGRAPPPQQRYWRGPVMWDFDGRSWQRARWTGRGQPAAVVPGPQTYRYRLDYEPTDRRQLVSLDLPTSNVANAELSPDYELFAQRPLTALTRWELQSAPPARFDTDLPDRLRARALALPPGFNPRTLALARQWRAEAGNDDGAVVQRALQWITREFAYTLDTPLLGRNSVDEFLFQQKAGFCEHFSSSFVVLMRGAGIPARVVTGYTGGVYNGLGNYWVVRRMDAHAWAEVWLAGRGWVRVDPTAAVAPERIYDTLEDRLQAGGGNNFAQLGTWAGLGQVSDWLRRGWNELVLSFDAERQQRLLQPFGIDRLDTSQLTLIFGIFAGGALAWMGWLLARGERERDPLLRAWHRVGRRYRKLGLAREPHEPATVWAQRVAREHPGTPLLALSQRFAAARYAGASLDSATLLKDLQQHRPRTGDSS</sequence>
<accession>A0A2S7DL83</accession>
<comment type="caution">
    <text evidence="3">The sequence shown here is derived from an EMBL/GenBank/DDBJ whole genome shotgun (WGS) entry which is preliminary data.</text>
</comment>
<keyword evidence="1" id="KW-0812">Transmembrane</keyword>
<feature type="transmembrane region" description="Helical" evidence="1">
    <location>
        <begin position="544"/>
        <end position="564"/>
    </location>
</feature>
<dbReference type="Pfam" id="PF01841">
    <property type="entry name" value="Transglut_core"/>
    <property type="match status" value="1"/>
</dbReference>
<dbReference type="AlphaFoldDB" id="A0A2S7DL83"/>
<evidence type="ECO:0000313" key="3">
    <source>
        <dbReference type="EMBL" id="PPU74562.1"/>
    </source>
</evidence>
<dbReference type="SUPFAM" id="SSF54001">
    <property type="entry name" value="Cysteine proteinases"/>
    <property type="match status" value="1"/>
</dbReference>
<dbReference type="InterPro" id="IPR021878">
    <property type="entry name" value="TgpA_N"/>
</dbReference>
<dbReference type="Gene3D" id="3.10.620.30">
    <property type="match status" value="1"/>
</dbReference>
<dbReference type="SMART" id="SM00460">
    <property type="entry name" value="TGc"/>
    <property type="match status" value="1"/>
</dbReference>
<dbReference type="Proteomes" id="UP000239865">
    <property type="component" value="Unassembled WGS sequence"/>
</dbReference>
<evidence type="ECO:0000313" key="4">
    <source>
        <dbReference type="Proteomes" id="UP000239865"/>
    </source>
</evidence>
<dbReference type="PANTHER" id="PTHR42736">
    <property type="entry name" value="PROTEIN-GLUTAMINE GAMMA-GLUTAMYLTRANSFERASE"/>
    <property type="match status" value="1"/>
</dbReference>
<dbReference type="InterPro" id="IPR038765">
    <property type="entry name" value="Papain-like_cys_pep_sf"/>
</dbReference>
<gene>
    <name evidence="3" type="ORF">XmelCFBP4644_01130</name>
</gene>
<dbReference type="PANTHER" id="PTHR42736:SF1">
    <property type="entry name" value="PROTEIN-GLUTAMINE GAMMA-GLUTAMYLTRANSFERASE"/>
    <property type="match status" value="1"/>
</dbReference>
<evidence type="ECO:0000256" key="1">
    <source>
        <dbReference type="SAM" id="Phobius"/>
    </source>
</evidence>
<name>A0A2S7DL83_9XANT</name>
<keyword evidence="1" id="KW-0472">Membrane</keyword>
<dbReference type="OrthoDB" id="9804872at2"/>